<keyword evidence="1" id="KW-0732">Signal</keyword>
<gene>
    <name evidence="3" type="ORF">KEHDKFFH_15670</name>
</gene>
<dbReference type="Proteomes" id="UP000239917">
    <property type="component" value="Unassembled WGS sequence"/>
</dbReference>
<proteinExistence type="predicted"/>
<sequence>MKFRLLLSALALLALGGCSSLSTLELDRSGAASIEPDDRFSDLSRLVTGEQGSDADFLIELSKHRSDPSYKCRHPAYAYYFSQRLGEPLDYRECPPTVPFYLLDREKGGYQFSVAPDLVRSIHIMFASPGESVASRFGHLSIRLIVCPSRSSSDAECNENIFDHVVLGYVARINELEMSLIKGAFGGYDAHLTGFSFMEAYRTNTLLADRNLFSVPLNLRPEETEQVVRELSEIHWSFRGNYRFFTNNCATLLQDTLAALVEQASDEPTVAGNLKTGYLRPDSFFKALRRSELADGRVLESLTNAEREGYYFPSTRPYYERAFELVSRTAGWNTPSSLDEYLRTPAKMRLLKTLKSDLLLDVYSHDQHAREAHLLLEERALIGLEQARLQSLMSLLGDPEIMASLQNSLNEMEQDTHRRWLEQCFLQPVRKLQGRLPVSKGIPGPDFMQLFPTVGTDCDQPGSLVIAKRLVNDWLPEWHGSVRALRNFSLEIEQTHENLAYLRTL</sequence>
<dbReference type="PROSITE" id="PS51257">
    <property type="entry name" value="PROKAR_LIPOPROTEIN"/>
    <property type="match status" value="1"/>
</dbReference>
<organism evidence="3 4">
    <name type="scientific">Marinobacter maroccanus</name>
    <dbReference type="NCBI Taxonomy" id="2055143"/>
    <lineage>
        <taxon>Bacteria</taxon>
        <taxon>Pseudomonadati</taxon>
        <taxon>Pseudomonadota</taxon>
        <taxon>Gammaproteobacteria</taxon>
        <taxon>Pseudomonadales</taxon>
        <taxon>Marinobacteraceae</taxon>
        <taxon>Marinobacter</taxon>
    </lineage>
</organism>
<feature type="signal peptide" evidence="1">
    <location>
        <begin position="1"/>
        <end position="22"/>
    </location>
</feature>
<evidence type="ECO:0000313" key="3">
    <source>
        <dbReference type="EMBL" id="PPI83211.1"/>
    </source>
</evidence>
<dbReference type="AlphaFoldDB" id="A0A2S5Z7B7"/>
<feature type="chain" id="PRO_5015535676" description="Lnb N-terminal periplasmic domain-containing protein" evidence="1">
    <location>
        <begin position="23"/>
        <end position="505"/>
    </location>
</feature>
<protein>
    <recommendedName>
        <fullName evidence="2">Lnb N-terminal periplasmic domain-containing protein</fullName>
    </recommendedName>
</protein>
<evidence type="ECO:0000256" key="1">
    <source>
        <dbReference type="SAM" id="SignalP"/>
    </source>
</evidence>
<evidence type="ECO:0000259" key="2">
    <source>
        <dbReference type="Pfam" id="PF13387"/>
    </source>
</evidence>
<evidence type="ECO:0000313" key="4">
    <source>
        <dbReference type="Proteomes" id="UP000239917"/>
    </source>
</evidence>
<reference evidence="3 4" key="1">
    <citation type="submission" date="2018-01" db="EMBL/GenBank/DDBJ databases">
        <title>Complete genome sequences of the type strains of Marinobacter flavimaris and Marinobacter maroccanus.</title>
        <authorList>
            <person name="Palau M."/>
            <person name="Boujida N."/>
            <person name="Manresa A."/>
            <person name="Minana-Galbis D."/>
        </authorList>
    </citation>
    <scope>NUCLEOTIDE SEQUENCE [LARGE SCALE GENOMIC DNA]</scope>
    <source>
        <strain evidence="3 4">N4</strain>
    </source>
</reference>
<accession>A0A2S5Z7B7</accession>
<comment type="caution">
    <text evidence="3">The sequence shown here is derived from an EMBL/GenBank/DDBJ whole genome shotgun (WGS) entry which is preliminary data.</text>
</comment>
<keyword evidence="4" id="KW-1185">Reference proteome</keyword>
<name>A0A2S5Z7B7_9GAMM</name>
<feature type="domain" description="Lnb N-terminal periplasmic" evidence="2">
    <location>
        <begin position="119"/>
        <end position="264"/>
    </location>
</feature>
<dbReference type="InterPro" id="IPR025178">
    <property type="entry name" value="Lnb_N"/>
</dbReference>
<dbReference type="EMBL" id="PSSX01000016">
    <property type="protein sequence ID" value="PPI83211.1"/>
    <property type="molecule type" value="Genomic_DNA"/>
</dbReference>
<dbReference type="Pfam" id="PF13387">
    <property type="entry name" value="Lnb_N"/>
    <property type="match status" value="1"/>
</dbReference>